<dbReference type="RefSeq" id="WP_381498177.1">
    <property type="nucleotide sequence ID" value="NZ_JBHUOM010000002.1"/>
</dbReference>
<evidence type="ECO:0000256" key="1">
    <source>
        <dbReference type="SAM" id="SignalP"/>
    </source>
</evidence>
<reference evidence="3" key="1">
    <citation type="journal article" date="2019" name="Int. J. Syst. Evol. Microbiol.">
        <title>The Global Catalogue of Microorganisms (GCM) 10K type strain sequencing project: providing services to taxonomists for standard genome sequencing and annotation.</title>
        <authorList>
            <consortium name="The Broad Institute Genomics Platform"/>
            <consortium name="The Broad Institute Genome Sequencing Center for Infectious Disease"/>
            <person name="Wu L."/>
            <person name="Ma J."/>
        </authorList>
    </citation>
    <scope>NUCLEOTIDE SEQUENCE [LARGE SCALE GENOMIC DNA]</scope>
    <source>
        <strain evidence="3">KCTC 52490</strain>
    </source>
</reference>
<sequence>MKWLTTILSLYLLGLSVWPCADELQSVLKQDHTVMLTKADGSCPGSSHEHHDQCTPFCSCACCVTIVTIQPQYSYTLIGSVATVAVRATNFRYTTPHWADTLSAIWQPPQL</sequence>
<feature type="chain" id="PRO_5046637416" evidence="1">
    <location>
        <begin position="22"/>
        <end position="111"/>
    </location>
</feature>
<protein>
    <submittedName>
        <fullName evidence="2">DUF6660 family protein</fullName>
    </submittedName>
</protein>
<name>A0ABW6AGK8_9BACT</name>
<comment type="caution">
    <text evidence="2">The sequence shown here is derived from an EMBL/GenBank/DDBJ whole genome shotgun (WGS) entry which is preliminary data.</text>
</comment>
<accession>A0ABW6AGK8</accession>
<keyword evidence="3" id="KW-1185">Reference proteome</keyword>
<evidence type="ECO:0000313" key="2">
    <source>
        <dbReference type="EMBL" id="MFD2933642.1"/>
    </source>
</evidence>
<dbReference type="Proteomes" id="UP001597512">
    <property type="component" value="Unassembled WGS sequence"/>
</dbReference>
<gene>
    <name evidence="2" type="ORF">ACFS25_07600</name>
</gene>
<proteinExistence type="predicted"/>
<dbReference type="EMBL" id="JBHUOM010000002">
    <property type="protein sequence ID" value="MFD2933642.1"/>
    <property type="molecule type" value="Genomic_DNA"/>
</dbReference>
<organism evidence="2 3">
    <name type="scientific">Spirosoma flavum</name>
    <dbReference type="NCBI Taxonomy" id="2048557"/>
    <lineage>
        <taxon>Bacteria</taxon>
        <taxon>Pseudomonadati</taxon>
        <taxon>Bacteroidota</taxon>
        <taxon>Cytophagia</taxon>
        <taxon>Cytophagales</taxon>
        <taxon>Cytophagaceae</taxon>
        <taxon>Spirosoma</taxon>
    </lineage>
</organism>
<dbReference type="InterPro" id="IPR046601">
    <property type="entry name" value="DUF6660"/>
</dbReference>
<dbReference type="Pfam" id="PF20365">
    <property type="entry name" value="DUF6660"/>
    <property type="match status" value="1"/>
</dbReference>
<feature type="signal peptide" evidence="1">
    <location>
        <begin position="1"/>
        <end position="21"/>
    </location>
</feature>
<keyword evidence="1" id="KW-0732">Signal</keyword>
<evidence type="ECO:0000313" key="3">
    <source>
        <dbReference type="Proteomes" id="UP001597512"/>
    </source>
</evidence>